<accession>A0A7G5H0E0</accession>
<proteinExistence type="predicted"/>
<feature type="transmembrane region" description="Helical" evidence="6">
    <location>
        <begin position="148"/>
        <end position="170"/>
    </location>
</feature>
<feature type="transmembrane region" description="Helical" evidence="6">
    <location>
        <begin position="190"/>
        <end position="223"/>
    </location>
</feature>
<dbReference type="KEGG" id="sfol:H3H32_06510"/>
<sequence length="477" mass="54584">MNTKYITYFIKLWNSPTITTWASFLSKSFNVTIVMPLILSRLTTGDVNLWYLYATVISLQILLDAGFGSAFVRVIAYGTVGFNDFTKLQSGVFLSSDEDGFNESFITTVYHLMMKVYKLLCLIGLLILITVGSWAFMHPIQESSQAKLGWLTWGMFSITFPIILWGNVYLNLLQGTHNVPLVRRWDTLFNLISSASCIILLIIYPNVYILVIVTQFWMLVAVYRNYRLVANKYPFLKQNLPDTDKMNEIRKNVVPSALKSGLGLIMSQGIIQLSGFVYAQLATPAALASYLLGLNLIQAIRNFAQAPFYSRLPELAAYTGKGDIDQLKNVARRNMFRVYLIFSIGFFSVTFLHEPLFKLIHSNIVFPDPRLWGLMGLAFLVDRYGAMHLQVYSTTNHIIWHTLNGITGVLMIGLSIFLYPFMAIYALPVSMLSAYVLCYSWYAPYKSYKFIKTSFFQYEWNTFLPFILILILFTFFT</sequence>
<gene>
    <name evidence="7" type="ORF">H3H32_06510</name>
</gene>
<comment type="subcellular location">
    <subcellularLocation>
        <location evidence="1">Cell membrane</location>
        <topology evidence="1">Multi-pass membrane protein</topology>
    </subcellularLocation>
</comment>
<feature type="transmembrane region" description="Helical" evidence="6">
    <location>
        <begin position="425"/>
        <end position="443"/>
    </location>
</feature>
<organism evidence="7 8">
    <name type="scientific">Spirosoma foliorum</name>
    <dbReference type="NCBI Taxonomy" id="2710596"/>
    <lineage>
        <taxon>Bacteria</taxon>
        <taxon>Pseudomonadati</taxon>
        <taxon>Bacteroidota</taxon>
        <taxon>Cytophagia</taxon>
        <taxon>Cytophagales</taxon>
        <taxon>Cytophagaceae</taxon>
        <taxon>Spirosoma</taxon>
    </lineage>
</organism>
<evidence type="ECO:0000256" key="6">
    <source>
        <dbReference type="SAM" id="Phobius"/>
    </source>
</evidence>
<evidence type="ECO:0000256" key="2">
    <source>
        <dbReference type="ARBA" id="ARBA00022475"/>
    </source>
</evidence>
<keyword evidence="5 6" id="KW-0472">Membrane</keyword>
<dbReference type="GO" id="GO:0005886">
    <property type="term" value="C:plasma membrane"/>
    <property type="evidence" value="ECO:0007669"/>
    <property type="project" value="UniProtKB-SubCell"/>
</dbReference>
<evidence type="ECO:0000256" key="5">
    <source>
        <dbReference type="ARBA" id="ARBA00023136"/>
    </source>
</evidence>
<dbReference type="EMBL" id="CP059732">
    <property type="protein sequence ID" value="QMW04582.1"/>
    <property type="molecule type" value="Genomic_DNA"/>
</dbReference>
<evidence type="ECO:0008006" key="9">
    <source>
        <dbReference type="Google" id="ProtNLM"/>
    </source>
</evidence>
<name>A0A7G5H0E0_9BACT</name>
<feature type="transmembrane region" description="Helical" evidence="6">
    <location>
        <begin position="398"/>
        <end position="419"/>
    </location>
</feature>
<evidence type="ECO:0000313" key="7">
    <source>
        <dbReference type="EMBL" id="QMW04582.1"/>
    </source>
</evidence>
<keyword evidence="4 6" id="KW-1133">Transmembrane helix</keyword>
<evidence type="ECO:0000256" key="1">
    <source>
        <dbReference type="ARBA" id="ARBA00004651"/>
    </source>
</evidence>
<reference evidence="7 8" key="1">
    <citation type="submission" date="2020-07" db="EMBL/GenBank/DDBJ databases">
        <title>Spirosoma foliorum sp. nov., isolated from the leaves on the Nejang mountain Korea, Republic of.</title>
        <authorList>
            <person name="Ho H."/>
            <person name="Lee Y.-J."/>
            <person name="Nurcahyanto D.-A."/>
            <person name="Kim S.-G."/>
        </authorList>
    </citation>
    <scope>NUCLEOTIDE SEQUENCE [LARGE SCALE GENOMIC DNA]</scope>
    <source>
        <strain evidence="7 8">PL0136</strain>
    </source>
</reference>
<feature type="transmembrane region" description="Helical" evidence="6">
    <location>
        <begin position="455"/>
        <end position="476"/>
    </location>
</feature>
<dbReference type="PANTHER" id="PTHR30250:SF26">
    <property type="entry name" value="PSMA PROTEIN"/>
    <property type="match status" value="1"/>
</dbReference>
<evidence type="ECO:0000313" key="8">
    <source>
        <dbReference type="Proteomes" id="UP000515369"/>
    </source>
</evidence>
<dbReference type="Proteomes" id="UP000515369">
    <property type="component" value="Chromosome"/>
</dbReference>
<dbReference type="InterPro" id="IPR050833">
    <property type="entry name" value="Poly_Biosynth_Transport"/>
</dbReference>
<dbReference type="RefSeq" id="WP_182461911.1">
    <property type="nucleotide sequence ID" value="NZ_CP059732.1"/>
</dbReference>
<feature type="transmembrane region" description="Helical" evidence="6">
    <location>
        <begin position="20"/>
        <end position="39"/>
    </location>
</feature>
<feature type="transmembrane region" description="Helical" evidence="6">
    <location>
        <begin position="338"/>
        <end position="357"/>
    </location>
</feature>
<keyword evidence="8" id="KW-1185">Reference proteome</keyword>
<evidence type="ECO:0000256" key="4">
    <source>
        <dbReference type="ARBA" id="ARBA00022989"/>
    </source>
</evidence>
<dbReference type="PANTHER" id="PTHR30250">
    <property type="entry name" value="PST FAMILY PREDICTED COLANIC ACID TRANSPORTER"/>
    <property type="match status" value="1"/>
</dbReference>
<feature type="transmembrane region" description="Helical" evidence="6">
    <location>
        <begin position="51"/>
        <end position="76"/>
    </location>
</feature>
<feature type="transmembrane region" description="Helical" evidence="6">
    <location>
        <begin position="116"/>
        <end position="136"/>
    </location>
</feature>
<keyword evidence="3 6" id="KW-0812">Transmembrane</keyword>
<protein>
    <recommendedName>
        <fullName evidence="9">Polysaccharide biosynthesis protein</fullName>
    </recommendedName>
</protein>
<dbReference type="AlphaFoldDB" id="A0A7G5H0E0"/>
<keyword evidence="2" id="KW-1003">Cell membrane</keyword>
<evidence type="ECO:0000256" key="3">
    <source>
        <dbReference type="ARBA" id="ARBA00022692"/>
    </source>
</evidence>